<feature type="domain" description="PA14" evidence="2">
    <location>
        <begin position="40"/>
        <end position="194"/>
    </location>
</feature>
<dbReference type="InterPro" id="IPR032179">
    <property type="entry name" value="Cry22Aa_Ig-like"/>
</dbReference>
<evidence type="ECO:0008006" key="5">
    <source>
        <dbReference type="Google" id="ProtNLM"/>
    </source>
</evidence>
<dbReference type="InterPro" id="IPR013783">
    <property type="entry name" value="Ig-like_fold"/>
</dbReference>
<evidence type="ECO:0000313" key="4">
    <source>
        <dbReference type="Proteomes" id="UP001189429"/>
    </source>
</evidence>
<gene>
    <name evidence="3" type="ORF">PCOR1329_LOCUS6776</name>
</gene>
<comment type="caution">
    <text evidence="3">The sequence shown here is derived from an EMBL/GenBank/DDBJ whole genome shotgun (WGS) entry which is preliminary data.</text>
</comment>
<name>A0ABN9PWX4_9DINO</name>
<dbReference type="Pfam" id="PF16403">
    <property type="entry name" value="Bact_surface_Ig-like"/>
    <property type="match status" value="1"/>
</dbReference>
<reference evidence="3" key="1">
    <citation type="submission" date="2023-10" db="EMBL/GenBank/DDBJ databases">
        <authorList>
            <person name="Chen Y."/>
            <person name="Shah S."/>
            <person name="Dougan E. K."/>
            <person name="Thang M."/>
            <person name="Chan C."/>
        </authorList>
    </citation>
    <scope>NUCLEOTIDE SEQUENCE [LARGE SCALE GENOMIC DNA]</scope>
</reference>
<dbReference type="PROSITE" id="PS51820">
    <property type="entry name" value="PA14"/>
    <property type="match status" value="1"/>
</dbReference>
<organism evidence="3 4">
    <name type="scientific">Prorocentrum cordatum</name>
    <dbReference type="NCBI Taxonomy" id="2364126"/>
    <lineage>
        <taxon>Eukaryota</taxon>
        <taxon>Sar</taxon>
        <taxon>Alveolata</taxon>
        <taxon>Dinophyceae</taxon>
        <taxon>Prorocentrales</taxon>
        <taxon>Prorocentraceae</taxon>
        <taxon>Prorocentrum</taxon>
    </lineage>
</organism>
<dbReference type="Gene3D" id="2.60.40.10">
    <property type="entry name" value="Immunoglobulins"/>
    <property type="match status" value="2"/>
</dbReference>
<feature type="domain" description="Apple" evidence="1">
    <location>
        <begin position="767"/>
        <end position="851"/>
    </location>
</feature>
<keyword evidence="4" id="KW-1185">Reference proteome</keyword>
<dbReference type="Proteomes" id="UP001189429">
    <property type="component" value="Unassembled WGS sequence"/>
</dbReference>
<dbReference type="InterPro" id="IPR003609">
    <property type="entry name" value="Pan_app"/>
</dbReference>
<dbReference type="SUPFAM" id="SSF56988">
    <property type="entry name" value="Anthrax protective antigen"/>
    <property type="match status" value="1"/>
</dbReference>
<protein>
    <recommendedName>
        <fullName evidence="5">PA14 domain-containing protein</fullName>
    </recommendedName>
</protein>
<dbReference type="InterPro" id="IPR037524">
    <property type="entry name" value="PA14/GLEYA"/>
</dbReference>
<dbReference type="Gene3D" id="2.60.120.260">
    <property type="entry name" value="Galactose-binding domain-like"/>
    <property type="match status" value="1"/>
</dbReference>
<dbReference type="EMBL" id="CAUYUJ010001821">
    <property type="protein sequence ID" value="CAK0797788.1"/>
    <property type="molecule type" value="Genomic_DNA"/>
</dbReference>
<sequence length="1060" mass="113710">LGRKHRVRHAGRGTVSRRTTTTITTTTTTGCVCVGNAASPGSAGHQVDWFQPDGGFAQTHPALVDLEPQCSCGELTVDLNPGDPLPTGLSTTDPVAARWTANLQISSAGDYRFQVTSVEKAWLYVDDIRYDATPAIENPNSGTTMSSNFIAFTAGSSIALKLELYASAASNAQMQLQYSGPDTSNAFQAIPSTKVLQRDPHERPVISIDPLITYVVHNEMWSPADGVTCRDSSGTPLSISFDASQTSTTVIGGPYTVTYTCEDSLSFTSTMDRTFFVRGLPTITLNGPAEVRLRQGVPYVELGACCTDSEGKAVSMDSPASSVNVNVAGQYPLVWFCTDTYTQRYTTAQRNVIVDSPPSMIRFGTSVTKTTRGVNYVDAGVVCTDREDGLIVQIGGDVVDEQIPILSIEVFPGAVGDSNDAIDGQESVSVCASACFTFQDQIVFDLGSTRTIHEVRIYHPGGGATNTLDSIRVLPHKFFDPTADDWNHKCAGSQTLSQGWNTIACEPKLVGSAVGLYLSPAVNFPICELRVFGTSGPPAPQWFNVSGGCPTLEGSYNISGTHDGLPEYKGGTGKGLLQFFETHQRWVFRESASDDIYAEAVSAGSLPEILWNAAGSGVAVNCIPQIEFEPEDACLWLFGAAGSVDNQYRCADGTMVSGSDDCEAHGNLAFCPPNLPVMCQTPSDNLGYAQYSCEETEADCGANGLRRCHDSVRAGTCTPSSKKSCLGSLQTVSPVDIKTAGEYVMHFACIDSLGQSVSKYRTVIVGCEGPNPTGFFGGNQIDCDTELHDANVLYNASDSTQCAEFCLTDANCEAFEFDNVAVTCRKWKTCYGTYSQDLVLSREVGYCARVDQPPTVVLAVADCCVNVGDVWPEASYGCEDAEDAFEPAMTRVSYLDVDMPGVYEIVYTCTDLAQNTDTKRRNVTVKANCPVPVVANSDHACQETDGAGVYLTEIPHGSTCTTLCNGQLDDEVGDSGKFFPSKLEINCVTTGDMDYQSQWDSVFQCGPFPCESPPVSNTITYACKEGKLFTGQCTPNCECNVGTVADMRMAKLRTHGNKLD</sequence>
<accession>A0ABN9PWX4</accession>
<evidence type="ECO:0000259" key="1">
    <source>
        <dbReference type="PROSITE" id="PS50948"/>
    </source>
</evidence>
<dbReference type="Gene3D" id="3.90.182.10">
    <property type="entry name" value="Toxin - Anthrax Protective Antigen,domain 1"/>
    <property type="match status" value="1"/>
</dbReference>
<feature type="non-terminal residue" evidence="3">
    <location>
        <position position="1"/>
    </location>
</feature>
<dbReference type="PROSITE" id="PS50948">
    <property type="entry name" value="PAN"/>
    <property type="match status" value="1"/>
</dbReference>
<proteinExistence type="predicted"/>
<evidence type="ECO:0000313" key="3">
    <source>
        <dbReference type="EMBL" id="CAK0797788.1"/>
    </source>
</evidence>
<evidence type="ECO:0000259" key="2">
    <source>
        <dbReference type="PROSITE" id="PS51820"/>
    </source>
</evidence>